<dbReference type="InterPro" id="IPR036388">
    <property type="entry name" value="WH-like_DNA-bd_sf"/>
</dbReference>
<dbReference type="SMART" id="SM00347">
    <property type="entry name" value="HTH_MARR"/>
    <property type="match status" value="1"/>
</dbReference>
<evidence type="ECO:0000259" key="1">
    <source>
        <dbReference type="PROSITE" id="PS50995"/>
    </source>
</evidence>
<accession>A0A7G9RD40</accession>
<evidence type="ECO:0000313" key="3">
    <source>
        <dbReference type="Proteomes" id="UP000515947"/>
    </source>
</evidence>
<dbReference type="EMBL" id="CP060713">
    <property type="protein sequence ID" value="QNN53515.1"/>
    <property type="molecule type" value="Genomic_DNA"/>
</dbReference>
<feature type="domain" description="HTH marR-type" evidence="1">
    <location>
        <begin position="1"/>
        <end position="142"/>
    </location>
</feature>
<dbReference type="PANTHER" id="PTHR39515:SF2">
    <property type="entry name" value="HTH-TYPE TRANSCRIPTIONAL REGULATOR RV0880"/>
    <property type="match status" value="1"/>
</dbReference>
<protein>
    <submittedName>
        <fullName evidence="2">MarR family transcriptional regulator</fullName>
    </submittedName>
</protein>
<keyword evidence="3" id="KW-1185">Reference proteome</keyword>
<reference evidence="2 3" key="1">
    <citation type="submission" date="2020-08" db="EMBL/GenBank/DDBJ databases">
        <title>Genome sequence of Nocardioides mesophilus KACC 16243T.</title>
        <authorList>
            <person name="Hyun D.-W."/>
            <person name="Bae J.-W."/>
        </authorList>
    </citation>
    <scope>NUCLEOTIDE SEQUENCE [LARGE SCALE GENOMIC DNA]</scope>
    <source>
        <strain evidence="2 3">KACC 16243</strain>
    </source>
</reference>
<organism evidence="2 3">
    <name type="scientific">Nocardioides mesophilus</name>
    <dbReference type="NCBI Taxonomy" id="433659"/>
    <lineage>
        <taxon>Bacteria</taxon>
        <taxon>Bacillati</taxon>
        <taxon>Actinomycetota</taxon>
        <taxon>Actinomycetes</taxon>
        <taxon>Propionibacteriales</taxon>
        <taxon>Nocardioidaceae</taxon>
        <taxon>Nocardioides</taxon>
    </lineage>
</organism>
<dbReference type="AlphaFoldDB" id="A0A7G9RD40"/>
<dbReference type="PROSITE" id="PS50995">
    <property type="entry name" value="HTH_MARR_2"/>
    <property type="match status" value="1"/>
</dbReference>
<dbReference type="InterPro" id="IPR036390">
    <property type="entry name" value="WH_DNA-bd_sf"/>
</dbReference>
<sequence>MPQLDRDLESLSSDLVIAAGRLVRALSRRTGADVPAATLRLMAQVDELGPVTVGALAAADRCSQPTASAAVQALVDRGWAVKRPNPADARSTLVELTDEGAAALAGTRRRNGEIVAARLRRHPEVDLEALASAVALFDHLLQDTEPEGNL</sequence>
<dbReference type="InterPro" id="IPR000835">
    <property type="entry name" value="HTH_MarR-typ"/>
</dbReference>
<dbReference type="Gene3D" id="1.10.10.10">
    <property type="entry name" value="Winged helix-like DNA-binding domain superfamily/Winged helix DNA-binding domain"/>
    <property type="match status" value="1"/>
</dbReference>
<name>A0A7G9RD40_9ACTN</name>
<dbReference type="Proteomes" id="UP000515947">
    <property type="component" value="Chromosome"/>
</dbReference>
<proteinExistence type="predicted"/>
<dbReference type="RefSeq" id="WP_187579357.1">
    <property type="nucleotide sequence ID" value="NZ_CP060713.1"/>
</dbReference>
<dbReference type="InterPro" id="IPR052526">
    <property type="entry name" value="HTH-type_Bedaq_tolerance"/>
</dbReference>
<evidence type="ECO:0000313" key="2">
    <source>
        <dbReference type="EMBL" id="QNN53515.1"/>
    </source>
</evidence>
<dbReference type="SUPFAM" id="SSF46785">
    <property type="entry name" value="Winged helix' DNA-binding domain"/>
    <property type="match status" value="1"/>
</dbReference>
<dbReference type="PANTHER" id="PTHR39515">
    <property type="entry name" value="CONSERVED PROTEIN"/>
    <property type="match status" value="1"/>
</dbReference>
<dbReference type="Pfam" id="PF12802">
    <property type="entry name" value="MarR_2"/>
    <property type="match status" value="1"/>
</dbReference>
<gene>
    <name evidence="2" type="ORF">H9L09_03495</name>
</gene>
<dbReference type="KEGG" id="nmes:H9L09_03495"/>
<dbReference type="GO" id="GO:0003700">
    <property type="term" value="F:DNA-binding transcription factor activity"/>
    <property type="evidence" value="ECO:0007669"/>
    <property type="project" value="InterPro"/>
</dbReference>